<name>A0A699V073_TANCI</name>
<reference evidence="1" key="1">
    <citation type="journal article" date="2019" name="Sci. Rep.">
        <title>Draft genome of Tanacetum cinerariifolium, the natural source of mosquito coil.</title>
        <authorList>
            <person name="Yamashiro T."/>
            <person name="Shiraishi A."/>
            <person name="Satake H."/>
            <person name="Nakayama K."/>
        </authorList>
    </citation>
    <scope>NUCLEOTIDE SEQUENCE</scope>
</reference>
<dbReference type="EMBL" id="BKCJ011373028">
    <property type="protein sequence ID" value="GFD26959.1"/>
    <property type="molecule type" value="Genomic_DNA"/>
</dbReference>
<feature type="non-terminal residue" evidence="1">
    <location>
        <position position="148"/>
    </location>
</feature>
<dbReference type="AlphaFoldDB" id="A0A699V073"/>
<sequence length="148" mass="17198">KVHKQQTHAVKEGTYCGIRQKKQYVVGDNETVIEHEEFMDDLLRKLSQANGNGTTDLFYIVETKVGDQFVDIQKPKDCLTYYAFANGFSLWFYRSSMTNLIAKCVLQPEKIKDPKLDKQSKFKRYISEANRSNCQLRCYGKMMTTENS</sequence>
<accession>A0A699V073</accession>
<gene>
    <name evidence="1" type="ORF">Tci_898928</name>
</gene>
<proteinExistence type="predicted"/>
<feature type="non-terminal residue" evidence="1">
    <location>
        <position position="1"/>
    </location>
</feature>
<organism evidence="1">
    <name type="scientific">Tanacetum cinerariifolium</name>
    <name type="common">Dalmatian daisy</name>
    <name type="synonym">Chrysanthemum cinerariifolium</name>
    <dbReference type="NCBI Taxonomy" id="118510"/>
    <lineage>
        <taxon>Eukaryota</taxon>
        <taxon>Viridiplantae</taxon>
        <taxon>Streptophyta</taxon>
        <taxon>Embryophyta</taxon>
        <taxon>Tracheophyta</taxon>
        <taxon>Spermatophyta</taxon>
        <taxon>Magnoliopsida</taxon>
        <taxon>eudicotyledons</taxon>
        <taxon>Gunneridae</taxon>
        <taxon>Pentapetalae</taxon>
        <taxon>asterids</taxon>
        <taxon>campanulids</taxon>
        <taxon>Asterales</taxon>
        <taxon>Asteraceae</taxon>
        <taxon>Asteroideae</taxon>
        <taxon>Anthemideae</taxon>
        <taxon>Anthemidinae</taxon>
        <taxon>Tanacetum</taxon>
    </lineage>
</organism>
<evidence type="ECO:0000313" key="1">
    <source>
        <dbReference type="EMBL" id="GFD26959.1"/>
    </source>
</evidence>
<comment type="caution">
    <text evidence="1">The sequence shown here is derived from an EMBL/GenBank/DDBJ whole genome shotgun (WGS) entry which is preliminary data.</text>
</comment>
<protein>
    <submittedName>
        <fullName evidence="1">Pentatricopeptide repeat-containing protein</fullName>
    </submittedName>
</protein>